<comment type="subcellular location">
    <subcellularLocation>
        <location evidence="1">Cell inner membrane</location>
        <topology evidence="1">Multi-pass membrane protein</topology>
    </subcellularLocation>
</comment>
<dbReference type="PANTHER" id="PTHR32089">
    <property type="entry name" value="METHYL-ACCEPTING CHEMOTAXIS PROTEIN MCPB"/>
    <property type="match status" value="1"/>
</dbReference>
<evidence type="ECO:0000256" key="6">
    <source>
        <dbReference type="SAM" id="Coils"/>
    </source>
</evidence>
<sequence length="677" mass="71342">MKRIPRLPGLARLGIRAKIILGISTVLLVLVGVSGAAMVSADRTGREVNAFAEMVVTEENTARITAGFAELRLRAQEFAATRDELRAKDVDALAASLTPLFELAVARAHDDATRETAEGAQKSFKIFLAAFARYADAQRDWDRQVAEVLQPSSQTVLDMIAIMVDDAMITGNSDAISYLRPAREHAILLRYNIARFLADKDNANADAAAQNLSDLATPVDLAGAVLTVDEHKKNFETLKTAMQQTAESLASVKMGASQLRTMMDSSLAGRARALQSSVDALQQATQDEAARIKEAALAETRTASTVTPVVGGIGLLIGIVLAVVLGTGLSRPVRAMTDAMTRLADGDLEVRIPAQGRGDELGRMAAAVQIFKEHAEANRRHEAEREEQARRAEEERRALMQGLADDFENAVGGIVGAVTAASSQMKSTAETMAEAAASASRQAEAVAVASEEASSNVQTVAAASEELHASIAEIGRQVAQSSQVAHQAVREAERTDALVRGLADAAGKIGEVVALITDIAEQTNLLALNATIEAARAGDAGKGFAVVANEVKQLANQTAHATGQIGAQIAEIQTATKDTVDAIQGISRTIGEIDSISSTIAAAVEEQTAATQEIARNVQQAAHGTQEVSNHIAGVTRAAGETGTASGQVLTASEELQEQARRLGQEMQNFLVQVRAS</sequence>
<dbReference type="AlphaFoldDB" id="A0A286GI01"/>
<dbReference type="InterPro" id="IPR004089">
    <property type="entry name" value="MCPsignal_dom"/>
</dbReference>
<dbReference type="CDD" id="cd06225">
    <property type="entry name" value="HAMP"/>
    <property type="match status" value="1"/>
</dbReference>
<dbReference type="InterPro" id="IPR003660">
    <property type="entry name" value="HAMP_dom"/>
</dbReference>
<dbReference type="GO" id="GO:0005886">
    <property type="term" value="C:plasma membrane"/>
    <property type="evidence" value="ECO:0007669"/>
    <property type="project" value="UniProtKB-SubCell"/>
</dbReference>
<feature type="domain" description="HAMP" evidence="9">
    <location>
        <begin position="327"/>
        <end position="380"/>
    </location>
</feature>
<feature type="domain" description="HBM" evidence="10">
    <location>
        <begin position="53"/>
        <end position="293"/>
    </location>
</feature>
<evidence type="ECO:0000256" key="3">
    <source>
        <dbReference type="ARBA" id="ARBA00023224"/>
    </source>
</evidence>
<dbReference type="SUPFAM" id="SSF58104">
    <property type="entry name" value="Methyl-accepting chemotaxis protein (MCP) signaling domain"/>
    <property type="match status" value="1"/>
</dbReference>
<dbReference type="InterPro" id="IPR032255">
    <property type="entry name" value="HBM"/>
</dbReference>
<dbReference type="GO" id="GO:0004888">
    <property type="term" value="F:transmembrane signaling receptor activity"/>
    <property type="evidence" value="ECO:0007669"/>
    <property type="project" value="InterPro"/>
</dbReference>
<dbReference type="PROSITE" id="PS51753">
    <property type="entry name" value="HBM"/>
    <property type="match status" value="1"/>
</dbReference>
<dbReference type="Pfam" id="PF00015">
    <property type="entry name" value="MCPsignal"/>
    <property type="match status" value="1"/>
</dbReference>
<evidence type="ECO:0000313" key="12">
    <source>
        <dbReference type="Proteomes" id="UP000219621"/>
    </source>
</evidence>
<dbReference type="SMART" id="SM01358">
    <property type="entry name" value="HBM"/>
    <property type="match status" value="1"/>
</dbReference>
<feature type="coiled-coil region" evidence="6">
    <location>
        <begin position="371"/>
        <end position="398"/>
    </location>
</feature>
<dbReference type="GO" id="GO:0006935">
    <property type="term" value="P:chemotaxis"/>
    <property type="evidence" value="ECO:0007669"/>
    <property type="project" value="InterPro"/>
</dbReference>
<proteinExistence type="inferred from homology"/>
<dbReference type="EMBL" id="OCNJ01000004">
    <property type="protein sequence ID" value="SOD95167.1"/>
    <property type="molecule type" value="Genomic_DNA"/>
</dbReference>
<dbReference type="PROSITE" id="PS50111">
    <property type="entry name" value="CHEMOTAXIS_TRANSDUC_2"/>
    <property type="match status" value="1"/>
</dbReference>
<organism evidence="11 12">
    <name type="scientific">Caenispirillum bisanense</name>
    <dbReference type="NCBI Taxonomy" id="414052"/>
    <lineage>
        <taxon>Bacteria</taxon>
        <taxon>Pseudomonadati</taxon>
        <taxon>Pseudomonadota</taxon>
        <taxon>Alphaproteobacteria</taxon>
        <taxon>Rhodospirillales</taxon>
        <taxon>Novispirillaceae</taxon>
        <taxon>Caenispirillum</taxon>
    </lineage>
</organism>
<dbReference type="OrthoDB" id="3378718at2"/>
<evidence type="ECO:0000259" key="10">
    <source>
        <dbReference type="PROSITE" id="PS51753"/>
    </source>
</evidence>
<accession>A0A286GI01</accession>
<feature type="domain" description="Methyl-accepting transducer" evidence="7">
    <location>
        <begin position="421"/>
        <end position="657"/>
    </location>
</feature>
<evidence type="ECO:0000256" key="4">
    <source>
        <dbReference type="ARBA" id="ARBA00029447"/>
    </source>
</evidence>
<keyword evidence="2" id="KW-1003">Cell membrane</keyword>
<evidence type="ECO:0000313" key="11">
    <source>
        <dbReference type="EMBL" id="SOD95167.1"/>
    </source>
</evidence>
<dbReference type="PROSITE" id="PS50885">
    <property type="entry name" value="HAMP"/>
    <property type="match status" value="1"/>
</dbReference>
<name>A0A286GI01_9PROT</name>
<dbReference type="Pfam" id="PF00672">
    <property type="entry name" value="HAMP"/>
    <property type="match status" value="1"/>
</dbReference>
<reference evidence="11 12" key="1">
    <citation type="submission" date="2017-09" db="EMBL/GenBank/DDBJ databases">
        <authorList>
            <person name="Ehlers B."/>
            <person name="Leendertz F.H."/>
        </authorList>
    </citation>
    <scope>NUCLEOTIDE SEQUENCE [LARGE SCALE GENOMIC DNA]</scope>
    <source>
        <strain evidence="11 12">USBA 140</strain>
    </source>
</reference>
<keyword evidence="3 5" id="KW-0807">Transducer</keyword>
<dbReference type="SMART" id="SM00304">
    <property type="entry name" value="HAMP"/>
    <property type="match status" value="1"/>
</dbReference>
<gene>
    <name evidence="11" type="ORF">SAMN05421508_104248</name>
</gene>
<dbReference type="GO" id="GO:0007165">
    <property type="term" value="P:signal transduction"/>
    <property type="evidence" value="ECO:0007669"/>
    <property type="project" value="UniProtKB-KW"/>
</dbReference>
<evidence type="ECO:0000259" key="7">
    <source>
        <dbReference type="PROSITE" id="PS50111"/>
    </source>
</evidence>
<dbReference type="PANTHER" id="PTHR32089:SF112">
    <property type="entry name" value="LYSOZYME-LIKE PROTEIN-RELATED"/>
    <property type="match status" value="1"/>
</dbReference>
<dbReference type="InterPro" id="IPR000727">
    <property type="entry name" value="T_SNARE_dom"/>
</dbReference>
<protein>
    <submittedName>
        <fullName evidence="11">Methyl-accepting chemotaxis sensory transducer</fullName>
    </submittedName>
</protein>
<dbReference type="RefSeq" id="WP_097279204.1">
    <property type="nucleotide sequence ID" value="NZ_OCNJ01000004.1"/>
</dbReference>
<comment type="similarity">
    <text evidence="4">Belongs to the methyl-accepting chemotaxis (MCP) protein family.</text>
</comment>
<dbReference type="PROSITE" id="PS50192">
    <property type="entry name" value="T_SNARE"/>
    <property type="match status" value="1"/>
</dbReference>
<keyword evidence="6" id="KW-0175">Coiled coil</keyword>
<keyword evidence="12" id="KW-1185">Reference proteome</keyword>
<feature type="domain" description="T-SNARE coiled-coil homology" evidence="8">
    <location>
        <begin position="573"/>
        <end position="635"/>
    </location>
</feature>
<keyword evidence="2" id="KW-0997">Cell inner membrane</keyword>
<evidence type="ECO:0000259" key="8">
    <source>
        <dbReference type="PROSITE" id="PS50192"/>
    </source>
</evidence>
<dbReference type="Gene3D" id="1.10.287.950">
    <property type="entry name" value="Methyl-accepting chemotaxis protein"/>
    <property type="match status" value="1"/>
</dbReference>
<evidence type="ECO:0000256" key="2">
    <source>
        <dbReference type="ARBA" id="ARBA00022519"/>
    </source>
</evidence>
<evidence type="ECO:0000259" key="9">
    <source>
        <dbReference type="PROSITE" id="PS50885"/>
    </source>
</evidence>
<dbReference type="InterPro" id="IPR004090">
    <property type="entry name" value="Chemotax_Me-accpt_rcpt"/>
</dbReference>
<dbReference type="SMART" id="SM00283">
    <property type="entry name" value="MA"/>
    <property type="match status" value="1"/>
</dbReference>
<keyword evidence="2" id="KW-0472">Membrane</keyword>
<dbReference type="Gene3D" id="6.10.340.10">
    <property type="match status" value="1"/>
</dbReference>
<evidence type="ECO:0000256" key="1">
    <source>
        <dbReference type="ARBA" id="ARBA00004429"/>
    </source>
</evidence>
<evidence type="ECO:0000256" key="5">
    <source>
        <dbReference type="PROSITE-ProRule" id="PRU00284"/>
    </source>
</evidence>
<dbReference type="Proteomes" id="UP000219621">
    <property type="component" value="Unassembled WGS sequence"/>
</dbReference>
<dbReference type="PRINTS" id="PR00260">
    <property type="entry name" value="CHEMTRNSDUCR"/>
</dbReference>